<dbReference type="InterPro" id="IPR001750">
    <property type="entry name" value="ND/Mrp_TM"/>
</dbReference>
<evidence type="ECO:0000256" key="9">
    <source>
        <dbReference type="SAM" id="Phobius"/>
    </source>
</evidence>
<feature type="transmembrane region" description="Helical" evidence="9">
    <location>
        <begin position="133"/>
        <end position="152"/>
    </location>
</feature>
<keyword evidence="3" id="KW-1003">Cell membrane</keyword>
<evidence type="ECO:0000256" key="8">
    <source>
        <dbReference type="SAM" id="MobiDB-lite"/>
    </source>
</evidence>
<dbReference type="PANTHER" id="PTHR42703">
    <property type="entry name" value="NADH DEHYDROGENASE"/>
    <property type="match status" value="1"/>
</dbReference>
<comment type="similarity">
    <text evidence="2">Belongs to the CPA3 antiporters (TC 2.A.63) subunit D family.</text>
</comment>
<evidence type="ECO:0000256" key="5">
    <source>
        <dbReference type="ARBA" id="ARBA00022989"/>
    </source>
</evidence>
<dbReference type="AlphaFoldDB" id="A0A1Q5PV76"/>
<evidence type="ECO:0000259" key="10">
    <source>
        <dbReference type="Pfam" id="PF00361"/>
    </source>
</evidence>
<dbReference type="EMBL" id="MQVS01000007">
    <property type="protein sequence ID" value="OKL51359.1"/>
    <property type="molecule type" value="Genomic_DNA"/>
</dbReference>
<feature type="transmembrane region" description="Helical" evidence="9">
    <location>
        <begin position="237"/>
        <end position="259"/>
    </location>
</feature>
<dbReference type="PRINTS" id="PR01437">
    <property type="entry name" value="NUOXDRDTASE4"/>
</dbReference>
<keyword evidence="4 7" id="KW-0812">Transmembrane</keyword>
<dbReference type="PANTHER" id="PTHR42703:SF1">
    <property type="entry name" value="NA(+)_H(+) ANTIPORTER SUBUNIT D1"/>
    <property type="match status" value="1"/>
</dbReference>
<protein>
    <submittedName>
        <fullName evidence="11">Na+/H+ antiporter subunit D</fullName>
    </submittedName>
</protein>
<evidence type="ECO:0000256" key="6">
    <source>
        <dbReference type="ARBA" id="ARBA00023136"/>
    </source>
</evidence>
<accession>A0A1Q5PV76</accession>
<feature type="transmembrane region" description="Helical" evidence="9">
    <location>
        <begin position="368"/>
        <end position="388"/>
    </location>
</feature>
<proteinExistence type="inferred from homology"/>
<feature type="transmembrane region" description="Helical" evidence="9">
    <location>
        <begin position="449"/>
        <end position="475"/>
    </location>
</feature>
<feature type="transmembrane region" description="Helical" evidence="9">
    <location>
        <begin position="79"/>
        <end position="97"/>
    </location>
</feature>
<keyword evidence="12" id="KW-1185">Reference proteome</keyword>
<evidence type="ECO:0000256" key="7">
    <source>
        <dbReference type="RuleBase" id="RU000320"/>
    </source>
</evidence>
<feature type="transmembrane region" description="Helical" evidence="9">
    <location>
        <begin position="271"/>
        <end position="292"/>
    </location>
</feature>
<dbReference type="InterPro" id="IPR003918">
    <property type="entry name" value="NADH_UbQ_OxRdtase"/>
</dbReference>
<feature type="transmembrane region" description="Helical" evidence="9">
    <location>
        <begin position="206"/>
        <end position="225"/>
    </location>
</feature>
<feature type="transmembrane region" description="Helical" evidence="9">
    <location>
        <begin position="109"/>
        <end position="127"/>
    </location>
</feature>
<sequence>MTWIVPLPVLIPLLSAGLVLALSHLPRLQQVISVAALTASLVSAVTMLFAVGQGPLVLDIGGWAAPVGITLVADRLSVLMLVVSVAVTLGVLIYAIGQGLADGAKRAPVAIFHPTFLLLSAGVSNAFLTGDLFNLYVGFEILLVASFVLISLGGTRSRIRSGTVYIVVSLLGSVLFLTALALVYAATGTVNMAQLAQRLPEIDPGVALLLQVLLLTAFGLKAAVFPLSAWLPDSYPIAPAPVTAVFAGLLTKVGVYAIIRTQVLLFPSGQLDTVLIVLGMATMLVGILGAVAQDDLKRLLSYTLVSHIGFMIWGVAVASRASLAAAIFYVAHHITVQTALFLIAGIMERKGGYTDLRELGSLAKKAPLLAILFLVPALNLAGIPPFSGFVGKLGLLSASATRASGWDYAMIAVALLSSLLTLLAMLRVWNMAFWQEAPQDYRAPRTPRIMSAAATGIVAVSLLLTVVAGPLMGYATGTATALLQRSPYIQAVLPDGERGSGTSQNEGTKDELPQVEEDRLVKNTPAPPVTFGDPSPTPSVGGDK</sequence>
<dbReference type="GO" id="GO:0042773">
    <property type="term" value="P:ATP synthesis coupled electron transport"/>
    <property type="evidence" value="ECO:0007669"/>
    <property type="project" value="InterPro"/>
</dbReference>
<dbReference type="STRING" id="52770.BSZ40_07230"/>
<dbReference type="InterPro" id="IPR050586">
    <property type="entry name" value="CPA3_Na-H_Antiporter_D"/>
</dbReference>
<dbReference type="GO" id="GO:0005886">
    <property type="term" value="C:plasma membrane"/>
    <property type="evidence" value="ECO:0007669"/>
    <property type="project" value="UniProtKB-SubCell"/>
</dbReference>
<feature type="domain" description="NADH:quinone oxidoreductase/Mrp antiporter transmembrane" evidence="10">
    <location>
        <begin position="130"/>
        <end position="411"/>
    </location>
</feature>
<evidence type="ECO:0000256" key="4">
    <source>
        <dbReference type="ARBA" id="ARBA00022692"/>
    </source>
</evidence>
<feature type="transmembrane region" description="Helical" evidence="9">
    <location>
        <begin position="324"/>
        <end position="347"/>
    </location>
</feature>
<feature type="region of interest" description="Disordered" evidence="8">
    <location>
        <begin position="493"/>
        <end position="544"/>
    </location>
</feature>
<comment type="subcellular location">
    <subcellularLocation>
        <location evidence="1">Cell membrane</location>
        <topology evidence="1">Multi-pass membrane protein</topology>
    </subcellularLocation>
    <subcellularLocation>
        <location evidence="7">Membrane</location>
        <topology evidence="7">Multi-pass membrane protein</topology>
    </subcellularLocation>
</comment>
<dbReference type="Proteomes" id="UP000185612">
    <property type="component" value="Unassembled WGS sequence"/>
</dbReference>
<keyword evidence="5 9" id="KW-1133">Transmembrane helix</keyword>
<dbReference type="OrthoDB" id="9768329at2"/>
<dbReference type="InParanoid" id="A0A1Q5PV76"/>
<dbReference type="RefSeq" id="WP_073824690.1">
    <property type="nucleotide sequence ID" value="NZ_JAUNKL010000009.1"/>
</dbReference>
<feature type="compositionally biased region" description="Basic and acidic residues" evidence="8">
    <location>
        <begin position="507"/>
        <end position="521"/>
    </location>
</feature>
<dbReference type="Pfam" id="PF00361">
    <property type="entry name" value="Proton_antipo_M"/>
    <property type="match status" value="1"/>
</dbReference>
<feature type="transmembrane region" description="Helical" evidence="9">
    <location>
        <begin position="408"/>
        <end position="429"/>
    </location>
</feature>
<feature type="transmembrane region" description="Helical" evidence="9">
    <location>
        <begin position="164"/>
        <end position="186"/>
    </location>
</feature>
<evidence type="ECO:0000313" key="11">
    <source>
        <dbReference type="EMBL" id="OKL51359.1"/>
    </source>
</evidence>
<name>A0A1Q5PV76_9ACTO</name>
<evidence type="ECO:0000256" key="1">
    <source>
        <dbReference type="ARBA" id="ARBA00004651"/>
    </source>
</evidence>
<evidence type="ECO:0000313" key="12">
    <source>
        <dbReference type="Proteomes" id="UP000185612"/>
    </source>
</evidence>
<dbReference type="GO" id="GO:0008137">
    <property type="term" value="F:NADH dehydrogenase (ubiquinone) activity"/>
    <property type="evidence" value="ECO:0007669"/>
    <property type="project" value="InterPro"/>
</dbReference>
<dbReference type="NCBIfam" id="NF009308">
    <property type="entry name" value="PRK12665.1"/>
    <property type="match status" value="1"/>
</dbReference>
<evidence type="ECO:0000256" key="3">
    <source>
        <dbReference type="ARBA" id="ARBA00022475"/>
    </source>
</evidence>
<evidence type="ECO:0000256" key="2">
    <source>
        <dbReference type="ARBA" id="ARBA00005346"/>
    </source>
</evidence>
<gene>
    <name evidence="11" type="ORF">BSZ40_07230</name>
</gene>
<feature type="transmembrane region" description="Helical" evidence="9">
    <location>
        <begin position="299"/>
        <end position="318"/>
    </location>
</feature>
<comment type="caution">
    <text evidence="11">The sequence shown here is derived from an EMBL/GenBank/DDBJ whole genome shotgun (WGS) entry which is preliminary data.</text>
</comment>
<feature type="transmembrane region" description="Helical" evidence="9">
    <location>
        <begin position="31"/>
        <end position="49"/>
    </location>
</feature>
<organism evidence="11 12">
    <name type="scientific">Buchananella hordeovulneris</name>
    <dbReference type="NCBI Taxonomy" id="52770"/>
    <lineage>
        <taxon>Bacteria</taxon>
        <taxon>Bacillati</taxon>
        <taxon>Actinomycetota</taxon>
        <taxon>Actinomycetes</taxon>
        <taxon>Actinomycetales</taxon>
        <taxon>Actinomycetaceae</taxon>
        <taxon>Buchananella</taxon>
    </lineage>
</organism>
<reference evidence="12" key="1">
    <citation type="submission" date="2016-12" db="EMBL/GenBank/DDBJ databases">
        <authorList>
            <person name="Meng X."/>
        </authorList>
    </citation>
    <scope>NUCLEOTIDE SEQUENCE [LARGE SCALE GENOMIC DNA]</scope>
    <source>
        <strain evidence="12">DSM 20732</strain>
    </source>
</reference>
<keyword evidence="6 9" id="KW-0472">Membrane</keyword>